<dbReference type="InterPro" id="IPR003609">
    <property type="entry name" value="Pan_app"/>
</dbReference>
<dbReference type="PROSITE" id="PS50948">
    <property type="entry name" value="PAN"/>
    <property type="match status" value="1"/>
</dbReference>
<dbReference type="PROSITE" id="PS51406">
    <property type="entry name" value="FIBRINOGEN_C_2"/>
    <property type="match status" value="1"/>
</dbReference>
<accession>A0A8S4P858</accession>
<evidence type="ECO:0000313" key="5">
    <source>
        <dbReference type="Proteomes" id="UP000749559"/>
    </source>
</evidence>
<dbReference type="InterPro" id="IPR014716">
    <property type="entry name" value="Fibrinogen_a/b/g_C_1"/>
</dbReference>
<dbReference type="Pfam" id="PF00024">
    <property type="entry name" value="PAN_1"/>
    <property type="match status" value="1"/>
</dbReference>
<dbReference type="Gene3D" id="3.90.215.10">
    <property type="entry name" value="Gamma Fibrinogen, chain A, domain 1"/>
    <property type="match status" value="1"/>
</dbReference>
<name>A0A8S4P858_OWEFU</name>
<dbReference type="InterPro" id="IPR036056">
    <property type="entry name" value="Fibrinogen-like_C"/>
</dbReference>
<dbReference type="EMBL" id="CAIIXF020000007">
    <property type="protein sequence ID" value="CAH1790439.1"/>
    <property type="molecule type" value="Genomic_DNA"/>
</dbReference>
<evidence type="ECO:0000259" key="2">
    <source>
        <dbReference type="PROSITE" id="PS50948"/>
    </source>
</evidence>
<evidence type="ECO:0000259" key="3">
    <source>
        <dbReference type="PROSITE" id="PS51406"/>
    </source>
</evidence>
<keyword evidence="1" id="KW-0472">Membrane</keyword>
<dbReference type="InterPro" id="IPR002181">
    <property type="entry name" value="Fibrinogen_a/b/g_C_dom"/>
</dbReference>
<protein>
    <recommendedName>
        <fullName evidence="6">Fibrinogen C-terminal domain-containing protein</fullName>
    </recommendedName>
</protein>
<proteinExistence type="predicted"/>
<feature type="domain" description="Fibrinogen C-terminal" evidence="3">
    <location>
        <begin position="101"/>
        <end position="276"/>
    </location>
</feature>
<dbReference type="Gene3D" id="4.10.530.10">
    <property type="entry name" value="Gamma-fibrinogen Carboxyl Terminal Fragment, domain 2"/>
    <property type="match status" value="1"/>
</dbReference>
<keyword evidence="1" id="KW-1133">Transmembrane helix</keyword>
<dbReference type="PANTHER" id="PTHR19143">
    <property type="entry name" value="FIBRINOGEN/TENASCIN/ANGIOPOEITIN"/>
    <property type="match status" value="1"/>
</dbReference>
<feature type="transmembrane region" description="Helical" evidence="1">
    <location>
        <begin position="6"/>
        <end position="22"/>
    </location>
</feature>
<evidence type="ECO:0000313" key="4">
    <source>
        <dbReference type="EMBL" id="CAH1790439.1"/>
    </source>
</evidence>
<feature type="transmembrane region" description="Helical" evidence="1">
    <location>
        <begin position="280"/>
        <end position="299"/>
    </location>
</feature>
<dbReference type="InterPro" id="IPR050373">
    <property type="entry name" value="Fibrinogen_C-term_domain"/>
</dbReference>
<dbReference type="SMART" id="SM00186">
    <property type="entry name" value="FBG"/>
    <property type="match status" value="1"/>
</dbReference>
<keyword evidence="5" id="KW-1185">Reference proteome</keyword>
<organism evidence="4 5">
    <name type="scientific">Owenia fusiformis</name>
    <name type="common">Polychaete worm</name>
    <dbReference type="NCBI Taxonomy" id="6347"/>
    <lineage>
        <taxon>Eukaryota</taxon>
        <taxon>Metazoa</taxon>
        <taxon>Spiralia</taxon>
        <taxon>Lophotrochozoa</taxon>
        <taxon>Annelida</taxon>
        <taxon>Polychaeta</taxon>
        <taxon>Sedentaria</taxon>
        <taxon>Canalipalpata</taxon>
        <taxon>Sabellida</taxon>
        <taxon>Oweniida</taxon>
        <taxon>Oweniidae</taxon>
        <taxon>Owenia</taxon>
    </lineage>
</organism>
<dbReference type="GO" id="GO:0005615">
    <property type="term" value="C:extracellular space"/>
    <property type="evidence" value="ECO:0007669"/>
    <property type="project" value="TreeGrafter"/>
</dbReference>
<dbReference type="OrthoDB" id="6345539at2759"/>
<keyword evidence="1" id="KW-0812">Transmembrane</keyword>
<reference evidence="4" key="1">
    <citation type="submission" date="2022-03" db="EMBL/GenBank/DDBJ databases">
        <authorList>
            <person name="Martin C."/>
        </authorList>
    </citation>
    <scope>NUCLEOTIDE SEQUENCE</scope>
</reference>
<gene>
    <name evidence="4" type="ORF">OFUS_LOCUS15644</name>
</gene>
<dbReference type="CDD" id="cd00087">
    <property type="entry name" value="FReD"/>
    <property type="match status" value="1"/>
</dbReference>
<evidence type="ECO:0000256" key="1">
    <source>
        <dbReference type="SAM" id="Phobius"/>
    </source>
</evidence>
<dbReference type="AlphaFoldDB" id="A0A8S4P858"/>
<evidence type="ECO:0008006" key="6">
    <source>
        <dbReference type="Google" id="ProtNLM"/>
    </source>
</evidence>
<dbReference type="SUPFAM" id="SSF56496">
    <property type="entry name" value="Fibrinogen C-terminal domain-like"/>
    <property type="match status" value="1"/>
</dbReference>
<dbReference type="Pfam" id="PF00147">
    <property type="entry name" value="Fibrinogen_C"/>
    <property type="match status" value="1"/>
</dbReference>
<comment type="caution">
    <text evidence="4">The sequence shown here is derived from an EMBL/GenBank/DDBJ whole genome shotgun (WGS) entry which is preliminary data.</text>
</comment>
<dbReference type="Proteomes" id="UP000749559">
    <property type="component" value="Unassembled WGS sequence"/>
</dbReference>
<feature type="domain" description="Apple" evidence="2">
    <location>
        <begin position="24"/>
        <end position="104"/>
    </location>
</feature>
<sequence>MDTTLLFNLLVFLLSIYFGISIKTKQEIYTKVANSKKTGNITKTVSGSTVYDCAKLCLLNEEICSSFNLETIEGTDVNECQINGADAGPLVASALTDHFYAERVTAPPDCSDDTSFSGVKTIQLLGQEPFNVYCSGGCISMARRYDGSVDFYQGWVEYQRGFGSILGEHFIGLDNLHGLLSQGNYNLRIDLTMWPPQNETRHAEYSIFDVSDESDNYRLTIGGYSGDAGDSLAFHNGLGFTTKDRDNDLSPINCAIDNKGAWWYGYCYRSNLFSLYSTNAVCPAVVLVLANVVMLGILLGEDVLPME</sequence>